<evidence type="ECO:0000313" key="2">
    <source>
        <dbReference type="Proteomes" id="UP000504606"/>
    </source>
</evidence>
<dbReference type="KEGG" id="foc:113209835"/>
<keyword evidence="1" id="KW-0732">Signal</keyword>
<keyword evidence="2" id="KW-1185">Reference proteome</keyword>
<reference evidence="3" key="1">
    <citation type="submission" date="2025-08" db="UniProtKB">
        <authorList>
            <consortium name="RefSeq"/>
        </authorList>
    </citation>
    <scope>IDENTIFICATION</scope>
    <source>
        <tissue evidence="3">Whole organism</tissue>
    </source>
</reference>
<dbReference type="AlphaFoldDB" id="A0A6J1SVI8"/>
<accession>A0A6J1SVI8</accession>
<organism evidence="2 3">
    <name type="scientific">Frankliniella occidentalis</name>
    <name type="common">Western flower thrips</name>
    <name type="synonym">Euthrips occidentalis</name>
    <dbReference type="NCBI Taxonomy" id="133901"/>
    <lineage>
        <taxon>Eukaryota</taxon>
        <taxon>Metazoa</taxon>
        <taxon>Ecdysozoa</taxon>
        <taxon>Arthropoda</taxon>
        <taxon>Hexapoda</taxon>
        <taxon>Insecta</taxon>
        <taxon>Pterygota</taxon>
        <taxon>Neoptera</taxon>
        <taxon>Paraneoptera</taxon>
        <taxon>Thysanoptera</taxon>
        <taxon>Terebrantia</taxon>
        <taxon>Thripoidea</taxon>
        <taxon>Thripidae</taxon>
        <taxon>Frankliniella</taxon>
    </lineage>
</organism>
<feature type="chain" id="PRO_5026786895" evidence="1">
    <location>
        <begin position="23"/>
        <end position="160"/>
    </location>
</feature>
<evidence type="ECO:0000256" key="1">
    <source>
        <dbReference type="SAM" id="SignalP"/>
    </source>
</evidence>
<sequence>MAGSRTLTVALLVLLPLALALARPDGPTLPEAAAAQPRHRRSATEERRKWNDCIIMERQCNDKECSECAPGGKHDDCAFMCRWNCKCGCGGYPQAGADLARWGECYREERRCGETHSACKKGCAKKSGQGECESKCELDYKKCACECMQSSTSTSTSTTH</sequence>
<protein>
    <submittedName>
        <fullName evidence="3">Uncharacterized protein LOC113209835</fullName>
    </submittedName>
</protein>
<dbReference type="RefSeq" id="XP_026283335.1">
    <property type="nucleotide sequence ID" value="XM_026427550.2"/>
</dbReference>
<dbReference type="Proteomes" id="UP000504606">
    <property type="component" value="Unplaced"/>
</dbReference>
<feature type="signal peptide" evidence="1">
    <location>
        <begin position="1"/>
        <end position="22"/>
    </location>
</feature>
<evidence type="ECO:0000313" key="3">
    <source>
        <dbReference type="RefSeq" id="XP_026283335.1"/>
    </source>
</evidence>
<name>A0A6J1SVI8_FRAOC</name>
<proteinExistence type="predicted"/>
<dbReference type="GeneID" id="113209835"/>
<gene>
    <name evidence="3" type="primary">LOC113209835</name>
</gene>